<reference evidence="2" key="1">
    <citation type="journal article" date="2022" name="Mol. Ecol. Resour.">
        <title>The genomes of chicory, endive, great burdock and yacon provide insights into Asteraceae palaeo-polyploidization history and plant inulin production.</title>
        <authorList>
            <person name="Fan W."/>
            <person name="Wang S."/>
            <person name="Wang H."/>
            <person name="Wang A."/>
            <person name="Jiang F."/>
            <person name="Liu H."/>
            <person name="Zhao H."/>
            <person name="Xu D."/>
            <person name="Zhang Y."/>
        </authorList>
    </citation>
    <scope>NUCLEOTIDE SEQUENCE [LARGE SCALE GENOMIC DNA]</scope>
    <source>
        <strain evidence="2">cv. Punajuju</strain>
    </source>
</reference>
<reference evidence="1 2" key="2">
    <citation type="journal article" date="2022" name="Mol. Ecol. Resour.">
        <title>The genomes of chicory, endive, great burdock and yacon provide insights into Asteraceae paleo-polyploidization history and plant inulin production.</title>
        <authorList>
            <person name="Fan W."/>
            <person name="Wang S."/>
            <person name="Wang H."/>
            <person name="Wang A."/>
            <person name="Jiang F."/>
            <person name="Liu H."/>
            <person name="Zhao H."/>
            <person name="Xu D."/>
            <person name="Zhang Y."/>
        </authorList>
    </citation>
    <scope>NUCLEOTIDE SEQUENCE [LARGE SCALE GENOMIC DNA]</scope>
    <source>
        <strain evidence="2">cv. Punajuju</strain>
        <tissue evidence="1">Leaves</tissue>
    </source>
</reference>
<gene>
    <name evidence="1" type="ORF">L2E82_25978</name>
</gene>
<evidence type="ECO:0000313" key="2">
    <source>
        <dbReference type="Proteomes" id="UP001055811"/>
    </source>
</evidence>
<sequence>MSVRFPVFSKLSHLMLTEKIGKYTFGALMVFLSFCPILQSICFSEGFKQRMRLGENDPVWLSIPMCMSNCLKTLTFKKLHAYNSEICFLK</sequence>
<dbReference type="Proteomes" id="UP001055811">
    <property type="component" value="Linkage Group LG04"/>
</dbReference>
<proteinExistence type="predicted"/>
<organism evidence="1 2">
    <name type="scientific">Cichorium intybus</name>
    <name type="common">Chicory</name>
    <dbReference type="NCBI Taxonomy" id="13427"/>
    <lineage>
        <taxon>Eukaryota</taxon>
        <taxon>Viridiplantae</taxon>
        <taxon>Streptophyta</taxon>
        <taxon>Embryophyta</taxon>
        <taxon>Tracheophyta</taxon>
        <taxon>Spermatophyta</taxon>
        <taxon>Magnoliopsida</taxon>
        <taxon>eudicotyledons</taxon>
        <taxon>Gunneridae</taxon>
        <taxon>Pentapetalae</taxon>
        <taxon>asterids</taxon>
        <taxon>campanulids</taxon>
        <taxon>Asterales</taxon>
        <taxon>Asteraceae</taxon>
        <taxon>Cichorioideae</taxon>
        <taxon>Cichorieae</taxon>
        <taxon>Cichoriinae</taxon>
        <taxon>Cichorium</taxon>
    </lineage>
</organism>
<dbReference type="EMBL" id="CM042012">
    <property type="protein sequence ID" value="KAI3753913.1"/>
    <property type="molecule type" value="Genomic_DNA"/>
</dbReference>
<keyword evidence="2" id="KW-1185">Reference proteome</keyword>
<evidence type="ECO:0000313" key="1">
    <source>
        <dbReference type="EMBL" id="KAI3753913.1"/>
    </source>
</evidence>
<protein>
    <submittedName>
        <fullName evidence="1">Uncharacterized protein</fullName>
    </submittedName>
</protein>
<comment type="caution">
    <text evidence="1">The sequence shown here is derived from an EMBL/GenBank/DDBJ whole genome shotgun (WGS) entry which is preliminary data.</text>
</comment>
<accession>A0ACB9E5L4</accession>
<name>A0ACB9E5L4_CICIN</name>